<feature type="region of interest" description="Disordered" evidence="1">
    <location>
        <begin position="256"/>
        <end position="352"/>
    </location>
</feature>
<feature type="non-terminal residue" evidence="3">
    <location>
        <position position="1"/>
    </location>
</feature>
<dbReference type="EMBL" id="SNRW01001914">
    <property type="protein sequence ID" value="KAA6394544.1"/>
    <property type="molecule type" value="Genomic_DNA"/>
</dbReference>
<gene>
    <name evidence="3" type="ORF">EZS28_009926</name>
</gene>
<dbReference type="OrthoDB" id="10683903at2759"/>
<keyword evidence="2" id="KW-0472">Membrane</keyword>
<feature type="compositionally biased region" description="Basic and acidic residues" evidence="1">
    <location>
        <begin position="256"/>
        <end position="276"/>
    </location>
</feature>
<evidence type="ECO:0000256" key="1">
    <source>
        <dbReference type="SAM" id="MobiDB-lite"/>
    </source>
</evidence>
<dbReference type="Proteomes" id="UP000324800">
    <property type="component" value="Unassembled WGS sequence"/>
</dbReference>
<keyword evidence="2" id="KW-0812">Transmembrane</keyword>
<reference evidence="3 4" key="1">
    <citation type="submission" date="2019-03" db="EMBL/GenBank/DDBJ databases">
        <title>Single cell metagenomics reveals metabolic interactions within the superorganism composed of flagellate Streblomastix strix and complex community of Bacteroidetes bacteria on its surface.</title>
        <authorList>
            <person name="Treitli S.C."/>
            <person name="Kolisko M."/>
            <person name="Husnik F."/>
            <person name="Keeling P."/>
            <person name="Hampl V."/>
        </authorList>
    </citation>
    <scope>NUCLEOTIDE SEQUENCE [LARGE SCALE GENOMIC DNA]</scope>
    <source>
        <strain evidence="3">ST1C</strain>
    </source>
</reference>
<feature type="compositionally biased region" description="Low complexity" evidence="1">
    <location>
        <begin position="311"/>
        <end position="322"/>
    </location>
</feature>
<evidence type="ECO:0000313" key="4">
    <source>
        <dbReference type="Proteomes" id="UP000324800"/>
    </source>
</evidence>
<feature type="compositionally biased region" description="Low complexity" evidence="1">
    <location>
        <begin position="330"/>
        <end position="341"/>
    </location>
</feature>
<dbReference type="AlphaFoldDB" id="A0A5J4WHK5"/>
<keyword evidence="2" id="KW-1133">Transmembrane helix</keyword>
<protein>
    <submittedName>
        <fullName evidence="3">Uncharacterized protein</fullName>
    </submittedName>
</protein>
<proteinExistence type="predicted"/>
<accession>A0A5J4WHK5</accession>
<sequence>TFYQWDSAANINSSQILNSDTGAIKMRNGYMNLVVTEFGYNRFNKTKFPSLRSNINSTGASNISLTNTTFRDPYVDKDYTSPAWMTDKAANQFIYNPEDVFGPPFVVIPRIIGTTAVPSYHMDTSPYINVRGLYFYPFNITCQFEYTANASQKYITRAILLNEHSITCPIEQSFIKFTGGNMRVAISNDGFVFSNAITTNFLFSFDCGVIIDRSLKIALIVLCAVAGGIAIIIIIFLLVLFIINYNSVENRTIRKENEQREVERKQQAEEQKKETDAEQANEAQRENRQRDPGQGQAQGSQQDPGSGSRPLLGQSSQSNLSNDVIQPKKSGGASAANDADGTPGDSPVPEDD</sequence>
<evidence type="ECO:0000256" key="2">
    <source>
        <dbReference type="SAM" id="Phobius"/>
    </source>
</evidence>
<organism evidence="3 4">
    <name type="scientific">Streblomastix strix</name>
    <dbReference type="NCBI Taxonomy" id="222440"/>
    <lineage>
        <taxon>Eukaryota</taxon>
        <taxon>Metamonada</taxon>
        <taxon>Preaxostyla</taxon>
        <taxon>Oxymonadida</taxon>
        <taxon>Streblomastigidae</taxon>
        <taxon>Streblomastix</taxon>
    </lineage>
</organism>
<comment type="caution">
    <text evidence="3">The sequence shown here is derived from an EMBL/GenBank/DDBJ whole genome shotgun (WGS) entry which is preliminary data.</text>
</comment>
<name>A0A5J4WHK5_9EUKA</name>
<feature type="transmembrane region" description="Helical" evidence="2">
    <location>
        <begin position="217"/>
        <end position="245"/>
    </location>
</feature>
<feature type="compositionally biased region" description="Polar residues" evidence="1">
    <location>
        <begin position="295"/>
        <end position="305"/>
    </location>
</feature>
<evidence type="ECO:0000313" key="3">
    <source>
        <dbReference type="EMBL" id="KAA6394544.1"/>
    </source>
</evidence>